<comment type="caution">
    <text evidence="1">The sequence shown here is derived from an EMBL/GenBank/DDBJ whole genome shotgun (WGS) entry which is preliminary data.</text>
</comment>
<dbReference type="AlphaFoldDB" id="A0A917GCH0"/>
<proteinExistence type="predicted"/>
<keyword evidence="2" id="KW-1185">Reference proteome</keyword>
<dbReference type="Gene3D" id="1.10.10.10">
    <property type="entry name" value="Winged helix-like DNA-binding domain superfamily/Winged helix DNA-binding domain"/>
    <property type="match status" value="1"/>
</dbReference>
<reference evidence="1" key="2">
    <citation type="submission" date="2020-09" db="EMBL/GenBank/DDBJ databases">
        <authorList>
            <person name="Sun Q."/>
            <person name="Zhou Y."/>
        </authorList>
    </citation>
    <scope>NUCLEOTIDE SEQUENCE</scope>
    <source>
        <strain evidence="1">CGMCC 1.12751</strain>
    </source>
</reference>
<sequence length="214" mass="24886">METSVFLFNIFLTSFSSVQTELRNIFAQNLLFKANSFLNKTVVEKINKKDNICKEKMALVEKLGVHLENREQLAPVAARILSYIILTGKKGATFEDMVSILCASKSTISTHLNHLQDLNKIEYFTKTGDRKKYFVINKNNIILHIDKMITHWKEERELHLEIKNYKELINTNKTDNDYENFDLSFHNDYIKFVDGATASIQELRDKLITNDFAL</sequence>
<protein>
    <recommendedName>
        <fullName evidence="3">Transcriptional regulator</fullName>
    </recommendedName>
</protein>
<accession>A0A917GCH0</accession>
<gene>
    <name evidence="1" type="ORF">GCM10010976_07190</name>
</gene>
<dbReference type="InterPro" id="IPR036390">
    <property type="entry name" value="WH_DNA-bd_sf"/>
</dbReference>
<evidence type="ECO:0000313" key="1">
    <source>
        <dbReference type="EMBL" id="GGG38047.1"/>
    </source>
</evidence>
<dbReference type="SUPFAM" id="SSF46785">
    <property type="entry name" value="Winged helix' DNA-binding domain"/>
    <property type="match status" value="1"/>
</dbReference>
<dbReference type="InterPro" id="IPR036388">
    <property type="entry name" value="WH-like_DNA-bd_sf"/>
</dbReference>
<dbReference type="EMBL" id="BMFQ01000001">
    <property type="protein sequence ID" value="GGG38047.1"/>
    <property type="molecule type" value="Genomic_DNA"/>
</dbReference>
<dbReference type="Proteomes" id="UP000625976">
    <property type="component" value="Unassembled WGS sequence"/>
</dbReference>
<name>A0A917GCH0_9FLAO</name>
<organism evidence="1 2">
    <name type="scientific">Bizionia arctica</name>
    <dbReference type="NCBI Taxonomy" id="1495645"/>
    <lineage>
        <taxon>Bacteria</taxon>
        <taxon>Pseudomonadati</taxon>
        <taxon>Bacteroidota</taxon>
        <taxon>Flavobacteriia</taxon>
        <taxon>Flavobacteriales</taxon>
        <taxon>Flavobacteriaceae</taxon>
        <taxon>Bizionia</taxon>
    </lineage>
</organism>
<evidence type="ECO:0000313" key="2">
    <source>
        <dbReference type="Proteomes" id="UP000625976"/>
    </source>
</evidence>
<evidence type="ECO:0008006" key="3">
    <source>
        <dbReference type="Google" id="ProtNLM"/>
    </source>
</evidence>
<reference evidence="1" key="1">
    <citation type="journal article" date="2014" name="Int. J. Syst. Evol. Microbiol.">
        <title>Complete genome sequence of Corynebacterium casei LMG S-19264T (=DSM 44701T), isolated from a smear-ripened cheese.</title>
        <authorList>
            <consortium name="US DOE Joint Genome Institute (JGI-PGF)"/>
            <person name="Walter F."/>
            <person name="Albersmeier A."/>
            <person name="Kalinowski J."/>
            <person name="Ruckert C."/>
        </authorList>
    </citation>
    <scope>NUCLEOTIDE SEQUENCE</scope>
    <source>
        <strain evidence="1">CGMCC 1.12751</strain>
    </source>
</reference>